<accession>A0AAE1GYL2</accession>
<protein>
    <submittedName>
        <fullName evidence="1">tRNA-specific 2-thiouridylase</fullName>
    </submittedName>
</protein>
<reference evidence="1" key="1">
    <citation type="submission" date="2021-07" db="EMBL/GenBank/DDBJ databases">
        <authorList>
            <person name="Catto M.A."/>
            <person name="Jacobson A."/>
            <person name="Kennedy G."/>
            <person name="Labadie P."/>
            <person name="Hunt B.G."/>
            <person name="Srinivasan R."/>
        </authorList>
    </citation>
    <scope>NUCLEOTIDE SEQUENCE</scope>
    <source>
        <strain evidence="1">PL_HMW_Pooled</strain>
        <tissue evidence="1">Head</tissue>
    </source>
</reference>
<keyword evidence="2" id="KW-1185">Reference proteome</keyword>
<sequence>MESLIKEILMEWEMEWQPLYEDLKNSVDFRQELPMLEDHPSGQGPKLVVIDDFMDEIKAHHKEILKFFIKGSHHRNLSIFFLSQCLYPEGLRQISLNAHYIVLFKTSRDLAQIRTFCLQVDPTHWRALLESYEDATRDGHTYILFDFKPKQLDHLRLRTLIFPEEATVVYIPKGKYKREMSAAL</sequence>
<dbReference type="Proteomes" id="UP001219518">
    <property type="component" value="Unassembled WGS sequence"/>
</dbReference>
<reference evidence="1" key="2">
    <citation type="journal article" date="2023" name="BMC Genomics">
        <title>Pest status, molecular evolution, and epigenetic factors derived from the genome assembly of Frankliniella fusca, a thysanopteran phytovirus vector.</title>
        <authorList>
            <person name="Catto M.A."/>
            <person name="Labadie P.E."/>
            <person name="Jacobson A.L."/>
            <person name="Kennedy G.G."/>
            <person name="Srinivasan R."/>
            <person name="Hunt B.G."/>
        </authorList>
    </citation>
    <scope>NUCLEOTIDE SEQUENCE</scope>
    <source>
        <strain evidence="1">PL_HMW_Pooled</strain>
    </source>
</reference>
<dbReference type="EMBL" id="JAHWGI010000248">
    <property type="protein sequence ID" value="KAK3911203.1"/>
    <property type="molecule type" value="Genomic_DNA"/>
</dbReference>
<organism evidence="1 2">
    <name type="scientific">Frankliniella fusca</name>
    <dbReference type="NCBI Taxonomy" id="407009"/>
    <lineage>
        <taxon>Eukaryota</taxon>
        <taxon>Metazoa</taxon>
        <taxon>Ecdysozoa</taxon>
        <taxon>Arthropoda</taxon>
        <taxon>Hexapoda</taxon>
        <taxon>Insecta</taxon>
        <taxon>Pterygota</taxon>
        <taxon>Neoptera</taxon>
        <taxon>Paraneoptera</taxon>
        <taxon>Thysanoptera</taxon>
        <taxon>Terebrantia</taxon>
        <taxon>Thripoidea</taxon>
        <taxon>Thripidae</taxon>
        <taxon>Frankliniella</taxon>
    </lineage>
</organism>
<evidence type="ECO:0000313" key="1">
    <source>
        <dbReference type="EMBL" id="KAK3911203.1"/>
    </source>
</evidence>
<name>A0AAE1GYL2_9NEOP</name>
<gene>
    <name evidence="1" type="ORF">KUF71_021012</name>
</gene>
<evidence type="ECO:0000313" key="2">
    <source>
        <dbReference type="Proteomes" id="UP001219518"/>
    </source>
</evidence>
<dbReference type="AlphaFoldDB" id="A0AAE1GYL2"/>
<comment type="caution">
    <text evidence="1">The sequence shown here is derived from an EMBL/GenBank/DDBJ whole genome shotgun (WGS) entry which is preliminary data.</text>
</comment>
<proteinExistence type="predicted"/>